<dbReference type="Gene3D" id="1.10.1740.10">
    <property type="match status" value="1"/>
</dbReference>
<keyword evidence="2" id="KW-1185">Reference proteome</keyword>
<evidence type="ECO:0000313" key="1">
    <source>
        <dbReference type="EMBL" id="PXW93189.1"/>
    </source>
</evidence>
<dbReference type="InterPro" id="IPR013324">
    <property type="entry name" value="RNA_pol_sigma_r3/r4-like"/>
</dbReference>
<dbReference type="SUPFAM" id="SSF88659">
    <property type="entry name" value="Sigma3 and sigma4 domains of RNA polymerase sigma factors"/>
    <property type="match status" value="1"/>
</dbReference>
<dbReference type="InterPro" id="IPR013325">
    <property type="entry name" value="RNA_pol_sigma_r2"/>
</dbReference>
<dbReference type="Proteomes" id="UP000247922">
    <property type="component" value="Unassembled WGS sequence"/>
</dbReference>
<name>A0A2V3WH74_9BACI</name>
<dbReference type="GO" id="GO:0006352">
    <property type="term" value="P:DNA-templated transcription initiation"/>
    <property type="evidence" value="ECO:0007669"/>
    <property type="project" value="InterPro"/>
</dbReference>
<dbReference type="RefSeq" id="WP_245881936.1">
    <property type="nucleotide sequence ID" value="NZ_QJJR01000001.1"/>
</dbReference>
<dbReference type="EMBL" id="QJJR01000001">
    <property type="protein sequence ID" value="PXW93189.1"/>
    <property type="molecule type" value="Genomic_DNA"/>
</dbReference>
<accession>A0A2V3WH74</accession>
<dbReference type="InterPro" id="IPR014284">
    <property type="entry name" value="RNA_pol_sigma-70_dom"/>
</dbReference>
<gene>
    <name evidence="1" type="ORF">DES38_101275</name>
</gene>
<organism evidence="1 2">
    <name type="scientific">Streptohalobacillus salinus</name>
    <dbReference type="NCBI Taxonomy" id="621096"/>
    <lineage>
        <taxon>Bacteria</taxon>
        <taxon>Bacillati</taxon>
        <taxon>Bacillota</taxon>
        <taxon>Bacilli</taxon>
        <taxon>Bacillales</taxon>
        <taxon>Bacillaceae</taxon>
        <taxon>Streptohalobacillus</taxon>
    </lineage>
</organism>
<dbReference type="SUPFAM" id="SSF88946">
    <property type="entry name" value="Sigma2 domain of RNA polymerase sigma factors"/>
    <property type="match status" value="1"/>
</dbReference>
<dbReference type="AlphaFoldDB" id="A0A2V3WH74"/>
<dbReference type="NCBIfam" id="TIGR02937">
    <property type="entry name" value="sigma70-ECF"/>
    <property type="match status" value="1"/>
</dbReference>
<comment type="caution">
    <text evidence="1">The sequence shown here is derived from an EMBL/GenBank/DDBJ whole genome shotgun (WGS) entry which is preliminary data.</text>
</comment>
<protein>
    <submittedName>
        <fullName evidence="1">RNA polymerase sigma factor (Sigma-70 family)</fullName>
    </submittedName>
</protein>
<proteinExistence type="predicted"/>
<reference evidence="1 2" key="1">
    <citation type="submission" date="2018-05" db="EMBL/GenBank/DDBJ databases">
        <title>Genomic Encyclopedia of Type Strains, Phase IV (KMG-IV): sequencing the most valuable type-strain genomes for metagenomic binning, comparative biology and taxonomic classification.</title>
        <authorList>
            <person name="Goeker M."/>
        </authorList>
    </citation>
    <scope>NUCLEOTIDE SEQUENCE [LARGE SCALE GENOMIC DNA]</scope>
    <source>
        <strain evidence="1 2">DSM 22440</strain>
    </source>
</reference>
<evidence type="ECO:0000313" key="2">
    <source>
        <dbReference type="Proteomes" id="UP000247922"/>
    </source>
</evidence>
<sequence>MMEQDFNQLLNDFEPMMYHLLKKYHVRDGEGEFYQELAIVLWQASLTYQEEKMKFSTYVYSKMQFHLIDLFRKEERARNKIEAYQQHLRSDLNQSSQNDYDPTFVEKIKAILTDNEWLWFEGQILKGQTLVEIGNDHHVTANAIRHYKRKAVCKLRDAIRKER</sequence>
<dbReference type="GO" id="GO:0003700">
    <property type="term" value="F:DNA-binding transcription factor activity"/>
    <property type="evidence" value="ECO:0007669"/>
    <property type="project" value="InterPro"/>
</dbReference>